<feature type="transmembrane region" description="Helical" evidence="1">
    <location>
        <begin position="258"/>
        <end position="275"/>
    </location>
</feature>
<dbReference type="KEGG" id="meme:HYG87_04660"/>
<dbReference type="Proteomes" id="UP000681041">
    <property type="component" value="Chromosome"/>
</dbReference>
<name>A0A8T8K5J3_9EURY</name>
<keyword evidence="1" id="KW-1133">Transmembrane helix</keyword>
<protein>
    <submittedName>
        <fullName evidence="2">Uncharacterized protein</fullName>
    </submittedName>
</protein>
<keyword evidence="3" id="KW-1185">Reference proteome</keyword>
<evidence type="ECO:0000313" key="2">
    <source>
        <dbReference type="EMBL" id="QUH23112.1"/>
    </source>
</evidence>
<evidence type="ECO:0000313" key="3">
    <source>
        <dbReference type="Proteomes" id="UP000681041"/>
    </source>
</evidence>
<proteinExistence type="predicted"/>
<keyword evidence="1" id="KW-0812">Transmembrane</keyword>
<organism evidence="2 3">
    <name type="scientific">Methanobacterium alkalithermotolerans</name>
    <dbReference type="NCBI Taxonomy" id="2731220"/>
    <lineage>
        <taxon>Archaea</taxon>
        <taxon>Methanobacteriati</taxon>
        <taxon>Methanobacteriota</taxon>
        <taxon>Methanomada group</taxon>
        <taxon>Methanobacteria</taxon>
        <taxon>Methanobacteriales</taxon>
        <taxon>Methanobacteriaceae</taxon>
        <taxon>Methanobacterium</taxon>
    </lineage>
</organism>
<dbReference type="GeneID" id="64820031"/>
<accession>A0A8T8K5J3</accession>
<dbReference type="AlphaFoldDB" id="A0A8T8K5J3"/>
<dbReference type="EMBL" id="CP058560">
    <property type="protein sequence ID" value="QUH23112.1"/>
    <property type="molecule type" value="Genomic_DNA"/>
</dbReference>
<feature type="transmembrane region" description="Helical" evidence="1">
    <location>
        <begin position="195"/>
        <end position="213"/>
    </location>
</feature>
<keyword evidence="1" id="KW-0472">Membrane</keyword>
<feature type="transmembrane region" description="Helical" evidence="1">
    <location>
        <begin position="295"/>
        <end position="311"/>
    </location>
</feature>
<dbReference type="RefSeq" id="WP_211534059.1">
    <property type="nucleotide sequence ID" value="NZ_CP058560.1"/>
</dbReference>
<dbReference type="OrthoDB" id="81547at2157"/>
<sequence length="312" mass="35027">MNQRNDFKKATFIIILIIFLSLSFSIAHQPRLASDSSSLENPIVVSNPEISQAFYGDLNGNPAYYKISSKEEFRLYVNLLVPDTPGSGEKLVSAEILDENQNILASLDGNNFDWEVFFEPFGGDSYLQGPEFNQTVPAGTYYIKVFNNENQGSYSLAIGDIETFPPDESLNAILLLPILKAGFFQVPVVEVFPQFLGIIIALGVFMVIYTLLIKSRKSDETLQVTLKVISSVNTLLRVGIIITAVIWIFSYSQNPRNILGGIATLLLLFIVILHWNLNSNFKSISPESLPLKKSTILMIFWWLFVFLRVVLI</sequence>
<evidence type="ECO:0000256" key="1">
    <source>
        <dbReference type="SAM" id="Phobius"/>
    </source>
</evidence>
<feature type="transmembrane region" description="Helical" evidence="1">
    <location>
        <begin position="234"/>
        <end position="252"/>
    </location>
</feature>
<gene>
    <name evidence="2" type="ORF">HYG87_04660</name>
</gene>
<dbReference type="Gene3D" id="2.60.120.380">
    <property type="match status" value="1"/>
</dbReference>
<reference evidence="2" key="1">
    <citation type="submission" date="2020-07" db="EMBL/GenBank/DDBJ databases">
        <title>Methanobacterium. sp. MethCan genome.</title>
        <authorList>
            <person name="Postec A."/>
            <person name="Quemeneur M."/>
        </authorList>
    </citation>
    <scope>NUCLEOTIDE SEQUENCE</scope>
    <source>
        <strain evidence="2">MethCAN</strain>
    </source>
</reference>